<gene>
    <name evidence="3" type="ORF">GCM10022394_31090</name>
</gene>
<feature type="domain" description="M23ase beta-sheet core" evidence="1">
    <location>
        <begin position="211"/>
        <end position="310"/>
    </location>
</feature>
<evidence type="ECO:0000313" key="4">
    <source>
        <dbReference type="Proteomes" id="UP001500795"/>
    </source>
</evidence>
<dbReference type="RefSeq" id="WP_344959735.1">
    <property type="nucleotide sequence ID" value="NZ_BAABCX010000006.1"/>
</dbReference>
<dbReference type="Pfam" id="PF13511">
    <property type="entry name" value="DUF4124"/>
    <property type="match status" value="1"/>
</dbReference>
<dbReference type="InterPro" id="IPR025392">
    <property type="entry name" value="DUF4124"/>
</dbReference>
<dbReference type="InterPro" id="IPR016047">
    <property type="entry name" value="M23ase_b-sheet_dom"/>
</dbReference>
<dbReference type="CDD" id="cd12797">
    <property type="entry name" value="M23_peptidase"/>
    <property type="match status" value="1"/>
</dbReference>
<dbReference type="Gene3D" id="2.70.70.10">
    <property type="entry name" value="Glucose Permease (Domain IIA)"/>
    <property type="match status" value="1"/>
</dbReference>
<evidence type="ECO:0000313" key="3">
    <source>
        <dbReference type="EMBL" id="GAA3548745.1"/>
    </source>
</evidence>
<keyword evidence="4" id="KW-1185">Reference proteome</keyword>
<dbReference type="Proteomes" id="UP001500795">
    <property type="component" value="Unassembled WGS sequence"/>
</dbReference>
<evidence type="ECO:0000259" key="2">
    <source>
        <dbReference type="Pfam" id="PF13511"/>
    </source>
</evidence>
<sequence>MSALQPFLWAWLLLLPMALSANIYRYQDASGVIHYTDSYLNSVDFEPDLWLEDDIDEDGVLIRVLEKPDGHYFFALNRLFSPAKLTLSFPRQENVQIPERLLQAMRLAPREEKFIGKLTPAEPGHWRYDYGFAYMPGKRMLMASFDSRLDDNRVRPKPEIIRGMTRQPLHQAPKLRAPDGARDIGVPFIGRYRITQGFNGDFSHNKVANRYALDIALPEGTPLVATKDGIVMDAVDYHSGGGLKAEYRKRTNYLRLLHDDGTMSLYAHIQTHSILVQEGQRVRAGERVAASGNTGFSSGPHLHFALQINNGHGLESVPFTLQGHHPEAGNWLLAKE</sequence>
<feature type="domain" description="DUF4124" evidence="2">
    <location>
        <begin position="12"/>
        <end position="38"/>
    </location>
</feature>
<dbReference type="Pfam" id="PF01551">
    <property type="entry name" value="Peptidase_M23"/>
    <property type="match status" value="1"/>
</dbReference>
<dbReference type="PANTHER" id="PTHR21666">
    <property type="entry name" value="PEPTIDASE-RELATED"/>
    <property type="match status" value="1"/>
</dbReference>
<comment type="caution">
    <text evidence="3">The sequence shown here is derived from an EMBL/GenBank/DDBJ whole genome shotgun (WGS) entry which is preliminary data.</text>
</comment>
<organism evidence="3 4">
    <name type="scientific">Zobellella aerophila</name>
    <dbReference type="NCBI Taxonomy" id="870480"/>
    <lineage>
        <taxon>Bacteria</taxon>
        <taxon>Pseudomonadati</taxon>
        <taxon>Pseudomonadota</taxon>
        <taxon>Gammaproteobacteria</taxon>
        <taxon>Aeromonadales</taxon>
        <taxon>Aeromonadaceae</taxon>
        <taxon>Zobellella</taxon>
    </lineage>
</organism>
<proteinExistence type="predicted"/>
<dbReference type="SUPFAM" id="SSF51261">
    <property type="entry name" value="Duplicated hybrid motif"/>
    <property type="match status" value="1"/>
</dbReference>
<dbReference type="PANTHER" id="PTHR21666:SF294">
    <property type="entry name" value="PEPTIDASE M23"/>
    <property type="match status" value="1"/>
</dbReference>
<dbReference type="InterPro" id="IPR050570">
    <property type="entry name" value="Cell_wall_metabolism_enzyme"/>
</dbReference>
<protein>
    <submittedName>
        <fullName evidence="3">Peptidoglycan DD-metalloendopeptidase family protein</fullName>
    </submittedName>
</protein>
<name>A0ABP6WFF9_9GAMM</name>
<evidence type="ECO:0000259" key="1">
    <source>
        <dbReference type="Pfam" id="PF01551"/>
    </source>
</evidence>
<accession>A0ABP6WFF9</accession>
<reference evidence="4" key="1">
    <citation type="journal article" date="2019" name="Int. J. Syst. Evol. Microbiol.">
        <title>The Global Catalogue of Microorganisms (GCM) 10K type strain sequencing project: providing services to taxonomists for standard genome sequencing and annotation.</title>
        <authorList>
            <consortium name="The Broad Institute Genomics Platform"/>
            <consortium name="The Broad Institute Genome Sequencing Center for Infectious Disease"/>
            <person name="Wu L."/>
            <person name="Ma J."/>
        </authorList>
    </citation>
    <scope>NUCLEOTIDE SEQUENCE [LARGE SCALE GENOMIC DNA]</scope>
    <source>
        <strain evidence="4">JCM 17110</strain>
    </source>
</reference>
<dbReference type="InterPro" id="IPR011055">
    <property type="entry name" value="Dup_hybrid_motif"/>
</dbReference>
<dbReference type="EMBL" id="BAABCX010000006">
    <property type="protein sequence ID" value="GAA3548745.1"/>
    <property type="molecule type" value="Genomic_DNA"/>
</dbReference>